<dbReference type="Proteomes" id="UP000194221">
    <property type="component" value="Unassembled WGS sequence"/>
</dbReference>
<dbReference type="SUPFAM" id="SSF52172">
    <property type="entry name" value="CheY-like"/>
    <property type="match status" value="1"/>
</dbReference>
<dbReference type="Gene3D" id="3.40.50.2300">
    <property type="match status" value="1"/>
</dbReference>
<dbReference type="Pfam" id="PF00072">
    <property type="entry name" value="Response_reg"/>
    <property type="match status" value="1"/>
</dbReference>
<dbReference type="InterPro" id="IPR005467">
    <property type="entry name" value="His_kinase_dom"/>
</dbReference>
<dbReference type="SUPFAM" id="SSF81901">
    <property type="entry name" value="HCP-like"/>
    <property type="match status" value="1"/>
</dbReference>
<feature type="domain" description="Response regulatory" evidence="11">
    <location>
        <begin position="699"/>
        <end position="814"/>
    </location>
</feature>
<dbReference type="Pfam" id="PF00512">
    <property type="entry name" value="HisKA"/>
    <property type="match status" value="1"/>
</dbReference>
<dbReference type="Pfam" id="PF12833">
    <property type="entry name" value="HTH_18"/>
    <property type="match status" value="1"/>
</dbReference>
<feature type="modified residue" description="4-aspartylphosphate" evidence="6">
    <location>
        <position position="747"/>
    </location>
</feature>
<name>A0A1Y2PGG9_9FLAO</name>
<dbReference type="Gene3D" id="1.25.40.10">
    <property type="entry name" value="Tetratricopeptide repeat domain"/>
    <property type="match status" value="1"/>
</dbReference>
<dbReference type="Gene3D" id="3.30.565.10">
    <property type="entry name" value="Histidine kinase-like ATPase, C-terminal domain"/>
    <property type="match status" value="1"/>
</dbReference>
<keyword evidence="7" id="KW-0175">Coiled coil</keyword>
<dbReference type="SMART" id="SM00342">
    <property type="entry name" value="HTH_ARAC"/>
    <property type="match status" value="1"/>
</dbReference>
<evidence type="ECO:0000259" key="9">
    <source>
        <dbReference type="PROSITE" id="PS01124"/>
    </source>
</evidence>
<evidence type="ECO:0000256" key="5">
    <source>
        <dbReference type="ARBA" id="ARBA00023163"/>
    </source>
</evidence>
<dbReference type="STRING" id="1635173.WH52_02515"/>
<keyword evidence="13" id="KW-1185">Reference proteome</keyword>
<dbReference type="InterPro" id="IPR009057">
    <property type="entry name" value="Homeodomain-like_sf"/>
</dbReference>
<keyword evidence="8" id="KW-0812">Transmembrane</keyword>
<sequence>MCTYTSISQEKENINDSILSESKKRGKYFLNKMQTHNVIDSTFFDSIPYYYKKVKKNTLINTLKDSLKIDIKFLFKYEHSMYYYKYFLGGKLNSEKVNKFENNLLAFLSKTKRINDSLHTLKANYCLFLFYSRIKKDFSKSFHHYEKTYTQSNKLNKTNYLVALLSIGSNSFLFKGHDDFRNKNLESLGNLLDSVPNLFTKDQKIAFYESAVTSDTTIVNSNQKINYLHKMLKLNPTPIGKAYTFNSLGIRYHYEKKKRDSAEYYYKKALTVSNKISGKEKNVRKLPVWINLTDLYFSNNDIKKASIYFDSIAKSGNNKVTFSEFDNFDYYTKALADGFYTLGNYKKASDYYKLYQKNIKETYKEEEKKLSIELTDRIKNIEKDKEIAEKSLLLEKQKTQQNLYIFLGFLILLITIFFFTYRLFKVKNKKIYSEKLLKEQNKLFSQRSEFIENVAHEIKTPLTIIKGNIEKILKDSNLTKEQTHLLLPIVSNAINIDKDINDIVNSFNNKEGYYTINLTTVNVNSFTKDLQNSFISHALQNGIALKEQTTITKNTYLKFDSDKVQQIVSNFITNAIKYSNSKEIILKSDLNINTNLLSISVVDFGIGISKEEQEKVFERFYQGSGNNIGGFGIGLSLAKKLAEFLGGKIVLNSQPNKQTSFTLQIPVLITEQQKAVDNTVQKINSNTSLINLIENKKFKLLIVDDNLDILNFYKQILPIEYECFYAANGLEGIKLAKKQNFDLIISDIMMPKIDGFKFRELIKELPNHAYTPFIFVSAKNNLSDKINALNLGVDDYITKPFHIDELLARINNSLLLNKNRKQWKIDNPEETESIVDDNLDPIIEKAIKIISKNLTKENFSVEELAKELNYSTRQLSRIFSKTVGLSPVKFILEQRLKKAYLLLKEHSTARVSEVQYQVGINHASYFNKKFKERFGISPSELIK</sequence>
<keyword evidence="4" id="KW-0805">Transcription regulation</keyword>
<evidence type="ECO:0000259" key="10">
    <source>
        <dbReference type="PROSITE" id="PS50109"/>
    </source>
</evidence>
<dbReference type="Pfam" id="PF02518">
    <property type="entry name" value="HATPase_c"/>
    <property type="match status" value="1"/>
</dbReference>
<dbReference type="SUPFAM" id="SSF55874">
    <property type="entry name" value="ATPase domain of HSP90 chaperone/DNA topoisomerase II/histidine kinase"/>
    <property type="match status" value="1"/>
</dbReference>
<dbReference type="CDD" id="cd00082">
    <property type="entry name" value="HisKA"/>
    <property type="match status" value="1"/>
</dbReference>
<keyword evidence="8" id="KW-1133">Transmembrane helix</keyword>
<dbReference type="InterPro" id="IPR004358">
    <property type="entry name" value="Sig_transdc_His_kin-like_C"/>
</dbReference>
<evidence type="ECO:0000313" key="12">
    <source>
        <dbReference type="EMBL" id="OSY89525.1"/>
    </source>
</evidence>
<dbReference type="SMART" id="SM00448">
    <property type="entry name" value="REC"/>
    <property type="match status" value="1"/>
</dbReference>
<dbReference type="GO" id="GO:0003700">
    <property type="term" value="F:DNA-binding transcription factor activity"/>
    <property type="evidence" value="ECO:0007669"/>
    <property type="project" value="InterPro"/>
</dbReference>
<keyword evidence="3 6" id="KW-0597">Phosphoprotein</keyword>
<feature type="domain" description="Histidine kinase" evidence="10">
    <location>
        <begin position="453"/>
        <end position="669"/>
    </location>
</feature>
<evidence type="ECO:0000256" key="2">
    <source>
        <dbReference type="ARBA" id="ARBA00012438"/>
    </source>
</evidence>
<dbReference type="PANTHER" id="PTHR43547:SF2">
    <property type="entry name" value="HYBRID SIGNAL TRANSDUCTION HISTIDINE KINASE C"/>
    <property type="match status" value="1"/>
</dbReference>
<dbReference type="Gene3D" id="1.10.287.130">
    <property type="match status" value="1"/>
</dbReference>
<dbReference type="InterPro" id="IPR003661">
    <property type="entry name" value="HisK_dim/P_dom"/>
</dbReference>
<dbReference type="PROSITE" id="PS50109">
    <property type="entry name" value="HIS_KIN"/>
    <property type="match status" value="1"/>
</dbReference>
<dbReference type="CDD" id="cd17574">
    <property type="entry name" value="REC_OmpR"/>
    <property type="match status" value="1"/>
</dbReference>
<dbReference type="PRINTS" id="PR00344">
    <property type="entry name" value="BCTRLSENSOR"/>
</dbReference>
<dbReference type="InterPro" id="IPR001789">
    <property type="entry name" value="Sig_transdc_resp-reg_receiver"/>
</dbReference>
<keyword evidence="8" id="KW-0472">Membrane</keyword>
<dbReference type="InterPro" id="IPR011990">
    <property type="entry name" value="TPR-like_helical_dom_sf"/>
</dbReference>
<dbReference type="PANTHER" id="PTHR43547">
    <property type="entry name" value="TWO-COMPONENT HISTIDINE KINASE"/>
    <property type="match status" value="1"/>
</dbReference>
<evidence type="ECO:0000313" key="13">
    <source>
        <dbReference type="Proteomes" id="UP000194221"/>
    </source>
</evidence>
<evidence type="ECO:0000256" key="7">
    <source>
        <dbReference type="SAM" id="Coils"/>
    </source>
</evidence>
<dbReference type="EC" id="2.7.13.3" evidence="2"/>
<dbReference type="SUPFAM" id="SSF46689">
    <property type="entry name" value="Homeodomain-like"/>
    <property type="match status" value="2"/>
</dbReference>
<dbReference type="SUPFAM" id="SSF47384">
    <property type="entry name" value="Homodimeric domain of signal transducing histidine kinase"/>
    <property type="match status" value="1"/>
</dbReference>
<comment type="caution">
    <text evidence="12">The sequence shown here is derived from an EMBL/GenBank/DDBJ whole genome shotgun (WGS) entry which is preliminary data.</text>
</comment>
<organism evidence="12 13">
    <name type="scientific">Tenacibaculum holothuriorum</name>
    <dbReference type="NCBI Taxonomy" id="1635173"/>
    <lineage>
        <taxon>Bacteria</taxon>
        <taxon>Pseudomonadati</taxon>
        <taxon>Bacteroidota</taxon>
        <taxon>Flavobacteriia</taxon>
        <taxon>Flavobacteriales</taxon>
        <taxon>Flavobacteriaceae</taxon>
        <taxon>Tenacibaculum</taxon>
    </lineage>
</organism>
<evidence type="ECO:0000256" key="6">
    <source>
        <dbReference type="PROSITE-ProRule" id="PRU00169"/>
    </source>
</evidence>
<dbReference type="GO" id="GO:0043565">
    <property type="term" value="F:sequence-specific DNA binding"/>
    <property type="evidence" value="ECO:0007669"/>
    <property type="project" value="InterPro"/>
</dbReference>
<feature type="domain" description="HTH araC/xylS-type" evidence="9">
    <location>
        <begin position="844"/>
        <end position="943"/>
    </location>
</feature>
<feature type="transmembrane region" description="Helical" evidence="8">
    <location>
        <begin position="403"/>
        <end position="424"/>
    </location>
</feature>
<proteinExistence type="predicted"/>
<accession>A0A1Y2PGG9</accession>
<dbReference type="SMART" id="SM00388">
    <property type="entry name" value="HisKA"/>
    <property type="match status" value="1"/>
</dbReference>
<dbReference type="GO" id="GO:0000155">
    <property type="term" value="F:phosphorelay sensor kinase activity"/>
    <property type="evidence" value="ECO:0007669"/>
    <property type="project" value="InterPro"/>
</dbReference>
<gene>
    <name evidence="12" type="ORF">WH52_02515</name>
</gene>
<evidence type="ECO:0000259" key="11">
    <source>
        <dbReference type="PROSITE" id="PS50110"/>
    </source>
</evidence>
<comment type="catalytic activity">
    <reaction evidence="1">
        <text>ATP + protein L-histidine = ADP + protein N-phospho-L-histidine.</text>
        <dbReference type="EC" id="2.7.13.3"/>
    </reaction>
</comment>
<dbReference type="InterPro" id="IPR036890">
    <property type="entry name" value="HATPase_C_sf"/>
</dbReference>
<dbReference type="Gene3D" id="1.10.10.60">
    <property type="entry name" value="Homeodomain-like"/>
    <property type="match status" value="1"/>
</dbReference>
<dbReference type="InterPro" id="IPR011006">
    <property type="entry name" value="CheY-like_superfamily"/>
</dbReference>
<evidence type="ECO:0000256" key="1">
    <source>
        <dbReference type="ARBA" id="ARBA00000085"/>
    </source>
</evidence>
<evidence type="ECO:0000256" key="4">
    <source>
        <dbReference type="ARBA" id="ARBA00023015"/>
    </source>
</evidence>
<dbReference type="AlphaFoldDB" id="A0A1Y2PGG9"/>
<dbReference type="InterPro" id="IPR003594">
    <property type="entry name" value="HATPase_dom"/>
</dbReference>
<evidence type="ECO:0000256" key="3">
    <source>
        <dbReference type="ARBA" id="ARBA00022553"/>
    </source>
</evidence>
<keyword evidence="5" id="KW-0804">Transcription</keyword>
<dbReference type="InParanoid" id="A0A1Y2PGG9"/>
<evidence type="ECO:0000256" key="8">
    <source>
        <dbReference type="SAM" id="Phobius"/>
    </source>
</evidence>
<dbReference type="InterPro" id="IPR036097">
    <property type="entry name" value="HisK_dim/P_sf"/>
</dbReference>
<dbReference type="EMBL" id="LAPZ01000001">
    <property type="protein sequence ID" value="OSY89525.1"/>
    <property type="molecule type" value="Genomic_DNA"/>
</dbReference>
<feature type="coiled-coil region" evidence="7">
    <location>
        <begin position="364"/>
        <end position="398"/>
    </location>
</feature>
<dbReference type="PROSITE" id="PS50110">
    <property type="entry name" value="RESPONSE_REGULATORY"/>
    <property type="match status" value="1"/>
</dbReference>
<protein>
    <recommendedName>
        <fullName evidence="2">histidine kinase</fullName>
        <ecNumber evidence="2">2.7.13.3</ecNumber>
    </recommendedName>
</protein>
<reference evidence="12 13" key="1">
    <citation type="submission" date="2015-03" db="EMBL/GenBank/DDBJ databases">
        <title>Genome sequence of Tenacibaculum sp. S2-2, isolated from intestinal microbiota of sea cucumber, Apostichopus japonicas.</title>
        <authorList>
            <person name="Shao Z."/>
            <person name="Wang L."/>
            <person name="Li X."/>
        </authorList>
    </citation>
    <scope>NUCLEOTIDE SEQUENCE [LARGE SCALE GENOMIC DNA]</scope>
    <source>
        <strain evidence="12 13">S2-2</strain>
    </source>
</reference>
<dbReference type="PROSITE" id="PS01124">
    <property type="entry name" value="HTH_ARAC_FAMILY_2"/>
    <property type="match status" value="1"/>
</dbReference>
<dbReference type="InterPro" id="IPR018060">
    <property type="entry name" value="HTH_AraC"/>
</dbReference>
<dbReference type="SMART" id="SM00387">
    <property type="entry name" value="HATPase_c"/>
    <property type="match status" value="1"/>
</dbReference>